<feature type="non-terminal residue" evidence="2">
    <location>
        <position position="105"/>
    </location>
</feature>
<dbReference type="EMBL" id="KN824315">
    <property type="protein sequence ID" value="KIM25317.1"/>
    <property type="molecule type" value="Genomic_DNA"/>
</dbReference>
<reference evidence="2 3" key="1">
    <citation type="submission" date="2014-04" db="EMBL/GenBank/DDBJ databases">
        <authorList>
            <consortium name="DOE Joint Genome Institute"/>
            <person name="Kuo A."/>
            <person name="Zuccaro A."/>
            <person name="Kohler A."/>
            <person name="Nagy L.G."/>
            <person name="Floudas D."/>
            <person name="Copeland A."/>
            <person name="Barry K.W."/>
            <person name="Cichocki N."/>
            <person name="Veneault-Fourrey C."/>
            <person name="LaButti K."/>
            <person name="Lindquist E.A."/>
            <person name="Lipzen A."/>
            <person name="Lundell T."/>
            <person name="Morin E."/>
            <person name="Murat C."/>
            <person name="Sun H."/>
            <person name="Tunlid A."/>
            <person name="Henrissat B."/>
            <person name="Grigoriev I.V."/>
            <person name="Hibbett D.S."/>
            <person name="Martin F."/>
            <person name="Nordberg H.P."/>
            <person name="Cantor M.N."/>
            <person name="Hua S.X."/>
        </authorList>
    </citation>
    <scope>NUCLEOTIDE SEQUENCE [LARGE SCALE GENOMIC DNA]</scope>
    <source>
        <strain evidence="2 3">MAFF 305830</strain>
    </source>
</reference>
<dbReference type="Proteomes" id="UP000054097">
    <property type="component" value="Unassembled WGS sequence"/>
</dbReference>
<proteinExistence type="predicted"/>
<name>A0A0C2X7S7_SERVB</name>
<sequence>MQTSARTDGLLSAEETRDSRQAILQLELELQKAQRLLAETQTRIATLKRQLDYHKGRVAPIRRLPFETLTEIFRVCCTEWMSSPFKLAAICHQWRDIVFANPVLW</sequence>
<evidence type="ECO:0000313" key="2">
    <source>
        <dbReference type="EMBL" id="KIM25317.1"/>
    </source>
</evidence>
<dbReference type="OrthoDB" id="2972553at2759"/>
<dbReference type="STRING" id="933852.A0A0C2X7S7"/>
<reference evidence="3" key="2">
    <citation type="submission" date="2015-01" db="EMBL/GenBank/DDBJ databases">
        <title>Evolutionary Origins and Diversification of the Mycorrhizal Mutualists.</title>
        <authorList>
            <consortium name="DOE Joint Genome Institute"/>
            <consortium name="Mycorrhizal Genomics Consortium"/>
            <person name="Kohler A."/>
            <person name="Kuo A."/>
            <person name="Nagy L.G."/>
            <person name="Floudas D."/>
            <person name="Copeland A."/>
            <person name="Barry K.W."/>
            <person name="Cichocki N."/>
            <person name="Veneault-Fourrey C."/>
            <person name="LaButti K."/>
            <person name="Lindquist E.A."/>
            <person name="Lipzen A."/>
            <person name="Lundell T."/>
            <person name="Morin E."/>
            <person name="Murat C."/>
            <person name="Riley R."/>
            <person name="Ohm R."/>
            <person name="Sun H."/>
            <person name="Tunlid A."/>
            <person name="Henrissat B."/>
            <person name="Grigoriev I.V."/>
            <person name="Hibbett D.S."/>
            <person name="Martin F."/>
        </authorList>
    </citation>
    <scope>NUCLEOTIDE SEQUENCE [LARGE SCALE GENOMIC DNA]</scope>
    <source>
        <strain evidence="3">MAFF 305830</strain>
    </source>
</reference>
<dbReference type="HOGENOM" id="CLU_018544_6_0_1"/>
<organism evidence="2 3">
    <name type="scientific">Serendipita vermifera MAFF 305830</name>
    <dbReference type="NCBI Taxonomy" id="933852"/>
    <lineage>
        <taxon>Eukaryota</taxon>
        <taxon>Fungi</taxon>
        <taxon>Dikarya</taxon>
        <taxon>Basidiomycota</taxon>
        <taxon>Agaricomycotina</taxon>
        <taxon>Agaricomycetes</taxon>
        <taxon>Sebacinales</taxon>
        <taxon>Serendipitaceae</taxon>
        <taxon>Serendipita</taxon>
    </lineage>
</organism>
<keyword evidence="1" id="KW-0175">Coiled coil</keyword>
<evidence type="ECO:0008006" key="4">
    <source>
        <dbReference type="Google" id="ProtNLM"/>
    </source>
</evidence>
<accession>A0A0C2X7S7</accession>
<dbReference type="AlphaFoldDB" id="A0A0C2X7S7"/>
<protein>
    <recommendedName>
        <fullName evidence="4">F-box domain-containing protein</fullName>
    </recommendedName>
</protein>
<feature type="coiled-coil region" evidence="1">
    <location>
        <begin position="16"/>
        <end position="50"/>
    </location>
</feature>
<evidence type="ECO:0000256" key="1">
    <source>
        <dbReference type="SAM" id="Coils"/>
    </source>
</evidence>
<keyword evidence="3" id="KW-1185">Reference proteome</keyword>
<gene>
    <name evidence="2" type="ORF">M408DRAFT_74495</name>
</gene>
<evidence type="ECO:0000313" key="3">
    <source>
        <dbReference type="Proteomes" id="UP000054097"/>
    </source>
</evidence>